<evidence type="ECO:0000256" key="3">
    <source>
        <dbReference type="ARBA" id="ARBA00023237"/>
    </source>
</evidence>
<comment type="caution">
    <text evidence="7">The sequence shown here is derived from an EMBL/GenBank/DDBJ whole genome shotgun (WGS) entry which is preliminary data.</text>
</comment>
<dbReference type="Pfam" id="PF13360">
    <property type="entry name" value="PQQ_2"/>
    <property type="match status" value="1"/>
</dbReference>
<dbReference type="HAMAP" id="MF_00923">
    <property type="entry name" value="OM_assembly_BamB"/>
    <property type="match status" value="1"/>
</dbReference>
<dbReference type="InterPro" id="IPR002372">
    <property type="entry name" value="PQQ_rpt_dom"/>
</dbReference>
<name>A0A4Q7VCP7_9BURK</name>
<dbReference type="PANTHER" id="PTHR34512">
    <property type="entry name" value="CELL SURFACE PROTEIN"/>
    <property type="match status" value="1"/>
</dbReference>
<feature type="domain" description="Pyrrolo-quinoline quinone repeat" evidence="6">
    <location>
        <begin position="73"/>
        <end position="302"/>
    </location>
</feature>
<dbReference type="SUPFAM" id="SSF50998">
    <property type="entry name" value="Quinoprotein alcohol dehydrogenase-like"/>
    <property type="match status" value="1"/>
</dbReference>
<dbReference type="PANTHER" id="PTHR34512:SF30">
    <property type="entry name" value="OUTER MEMBRANE PROTEIN ASSEMBLY FACTOR BAMB"/>
    <property type="match status" value="1"/>
</dbReference>
<organism evidence="7 8">
    <name type="scientific">Rivibacter subsaxonicus</name>
    <dbReference type="NCBI Taxonomy" id="457575"/>
    <lineage>
        <taxon>Bacteria</taxon>
        <taxon>Pseudomonadati</taxon>
        <taxon>Pseudomonadota</taxon>
        <taxon>Betaproteobacteria</taxon>
        <taxon>Burkholderiales</taxon>
        <taxon>Rivibacter</taxon>
    </lineage>
</organism>
<dbReference type="Gene3D" id="2.130.10.10">
    <property type="entry name" value="YVTN repeat-like/Quinoprotein amine dehydrogenase"/>
    <property type="match status" value="1"/>
</dbReference>
<evidence type="ECO:0000313" key="7">
    <source>
        <dbReference type="EMBL" id="RZT92518.1"/>
    </source>
</evidence>
<comment type="similarity">
    <text evidence="4">Belongs to the BamB family.</text>
</comment>
<keyword evidence="1 4" id="KW-0732">Signal</keyword>
<dbReference type="InterPro" id="IPR018391">
    <property type="entry name" value="PQQ_b-propeller_rpt"/>
</dbReference>
<evidence type="ECO:0000256" key="4">
    <source>
        <dbReference type="HAMAP-Rule" id="MF_00923"/>
    </source>
</evidence>
<feature type="signal peptide" evidence="5">
    <location>
        <begin position="1"/>
        <end position="21"/>
    </location>
</feature>
<dbReference type="GO" id="GO:0051205">
    <property type="term" value="P:protein insertion into membrane"/>
    <property type="evidence" value="ECO:0007669"/>
    <property type="project" value="UniProtKB-UniRule"/>
</dbReference>
<dbReference type="EMBL" id="SHKP01000009">
    <property type="protein sequence ID" value="RZT92518.1"/>
    <property type="molecule type" value="Genomic_DNA"/>
</dbReference>
<evidence type="ECO:0000313" key="8">
    <source>
        <dbReference type="Proteomes" id="UP000293671"/>
    </source>
</evidence>
<keyword evidence="4" id="KW-0564">Palmitate</keyword>
<evidence type="ECO:0000256" key="2">
    <source>
        <dbReference type="ARBA" id="ARBA00023136"/>
    </source>
</evidence>
<dbReference type="RefSeq" id="WP_242617034.1">
    <property type="nucleotide sequence ID" value="NZ_SHKP01000009.1"/>
</dbReference>
<dbReference type="GO" id="GO:0043165">
    <property type="term" value="P:Gram-negative-bacterium-type cell outer membrane assembly"/>
    <property type="evidence" value="ECO:0007669"/>
    <property type="project" value="UniProtKB-UniRule"/>
</dbReference>
<dbReference type="InterPro" id="IPR011047">
    <property type="entry name" value="Quinoprotein_ADH-like_sf"/>
</dbReference>
<dbReference type="NCBIfam" id="TIGR03300">
    <property type="entry name" value="assembly_YfgL"/>
    <property type="match status" value="1"/>
</dbReference>
<evidence type="ECO:0000259" key="6">
    <source>
        <dbReference type="Pfam" id="PF13360"/>
    </source>
</evidence>
<dbReference type="GO" id="GO:0009279">
    <property type="term" value="C:cell outer membrane"/>
    <property type="evidence" value="ECO:0007669"/>
    <property type="project" value="UniProtKB-SubCell"/>
</dbReference>
<dbReference type="SMART" id="SM00564">
    <property type="entry name" value="PQQ"/>
    <property type="match status" value="2"/>
</dbReference>
<accession>A0A4Q7VCP7</accession>
<dbReference type="AlphaFoldDB" id="A0A4Q7VCP7"/>
<comment type="subunit">
    <text evidence="4">Part of the Bam complex.</text>
</comment>
<evidence type="ECO:0000256" key="5">
    <source>
        <dbReference type="SAM" id="SignalP"/>
    </source>
</evidence>
<comment type="subcellular location">
    <subcellularLocation>
        <location evidence="4">Cell outer membrane</location>
        <topology evidence="4">Lipid-anchor</topology>
    </subcellularLocation>
</comment>
<feature type="chain" id="PRO_5021055557" description="Outer membrane protein assembly factor BamB" evidence="5">
    <location>
        <begin position="22"/>
        <end position="376"/>
    </location>
</feature>
<gene>
    <name evidence="4" type="primary">bamB</name>
    <name evidence="7" type="ORF">EV670_3492</name>
</gene>
<dbReference type="InterPro" id="IPR015943">
    <property type="entry name" value="WD40/YVTN_repeat-like_dom_sf"/>
</dbReference>
<dbReference type="Proteomes" id="UP000293671">
    <property type="component" value="Unassembled WGS sequence"/>
</dbReference>
<evidence type="ECO:0000256" key="1">
    <source>
        <dbReference type="ARBA" id="ARBA00022729"/>
    </source>
</evidence>
<dbReference type="InterPro" id="IPR017687">
    <property type="entry name" value="BamB"/>
</dbReference>
<reference evidence="7 8" key="1">
    <citation type="submission" date="2019-02" db="EMBL/GenBank/DDBJ databases">
        <title>Genomic Encyclopedia of Type Strains, Phase IV (KMG-IV): sequencing the most valuable type-strain genomes for metagenomic binning, comparative biology and taxonomic classification.</title>
        <authorList>
            <person name="Goeker M."/>
        </authorList>
    </citation>
    <scope>NUCLEOTIDE SEQUENCE [LARGE SCALE GENOMIC DNA]</scope>
    <source>
        <strain evidence="7 8">DSM 19570</strain>
    </source>
</reference>
<dbReference type="PROSITE" id="PS51257">
    <property type="entry name" value="PROKAR_LIPOPROTEIN"/>
    <property type="match status" value="1"/>
</dbReference>
<sequence>MSAARARGLAAALFASVLALAGCASSNRPDPTPLKSFTPQIAGKEVWRASIGTLKFPLRIEAGADRFTLSQSDGTVIALARDGGKELWRAEAGGSPSAGVGSDGRFTALVTTSNELVVLDGTKAAWRTRLNSRVVTPPLVAGERVFVLSVDRAVQAFDAADGRPLWTFRRPGGDPLTLLQPGVLMAWGDTLVAGQGPRMVGIDPLLGSLRWDTAVASPRGTNEVERLADLVAPAVKVGDMVCARAFQSAVGCVAAERGVLNWTKNVGGTEGIAADADYVFGADASDRITAWRRASGEVAWNNDQLLYRGLSAPLAVGRTVIFGDSEGYVHFLDRTNGTVLLRLPTDGKAIVSAPVASGTTILVVTSGGGVYAFRPE</sequence>
<comment type="function">
    <text evidence="4">Part of the outer membrane protein assembly complex, which is involved in assembly and insertion of beta-barrel proteins into the outer membrane.</text>
</comment>
<keyword evidence="2 4" id="KW-0472">Membrane</keyword>
<keyword evidence="8" id="KW-1185">Reference proteome</keyword>
<keyword evidence="3 4" id="KW-0998">Cell outer membrane</keyword>
<keyword evidence="4" id="KW-0449">Lipoprotein</keyword>
<protein>
    <recommendedName>
        <fullName evidence="4">Outer membrane protein assembly factor BamB</fullName>
    </recommendedName>
</protein>
<proteinExistence type="inferred from homology"/>